<gene>
    <name evidence="1" type="ORF">Plil01_001689700</name>
</gene>
<protein>
    <submittedName>
        <fullName evidence="1">Unnamed protein product</fullName>
    </submittedName>
</protein>
<sequence>MKRSSKNTPNTDFPIPGLPTTRILRSDRSDLNRCLMISWRSQYSCRIYKPSEIDVPKIVVGVSNNVSSLSSLAPLSLCAIATNAFKSFK</sequence>
<evidence type="ECO:0000313" key="2">
    <source>
        <dbReference type="Proteomes" id="UP001165083"/>
    </source>
</evidence>
<dbReference type="EMBL" id="BSXW01002714">
    <property type="protein sequence ID" value="GMF43572.1"/>
    <property type="molecule type" value="Genomic_DNA"/>
</dbReference>
<comment type="caution">
    <text evidence="1">The sequence shown here is derived from an EMBL/GenBank/DDBJ whole genome shotgun (WGS) entry which is preliminary data.</text>
</comment>
<keyword evidence="2" id="KW-1185">Reference proteome</keyword>
<name>A0A9W7CUE1_9STRA</name>
<dbReference type="AlphaFoldDB" id="A0A9W7CUE1"/>
<reference evidence="1" key="1">
    <citation type="submission" date="2023-04" db="EMBL/GenBank/DDBJ databases">
        <title>Phytophthora lilii NBRC 32176.</title>
        <authorList>
            <person name="Ichikawa N."/>
            <person name="Sato H."/>
            <person name="Tonouchi N."/>
        </authorList>
    </citation>
    <scope>NUCLEOTIDE SEQUENCE</scope>
    <source>
        <strain evidence="1">NBRC 32176</strain>
    </source>
</reference>
<evidence type="ECO:0000313" key="1">
    <source>
        <dbReference type="EMBL" id="GMF43572.1"/>
    </source>
</evidence>
<dbReference type="Proteomes" id="UP001165083">
    <property type="component" value="Unassembled WGS sequence"/>
</dbReference>
<accession>A0A9W7CUE1</accession>
<organism evidence="1 2">
    <name type="scientific">Phytophthora lilii</name>
    <dbReference type="NCBI Taxonomy" id="2077276"/>
    <lineage>
        <taxon>Eukaryota</taxon>
        <taxon>Sar</taxon>
        <taxon>Stramenopiles</taxon>
        <taxon>Oomycota</taxon>
        <taxon>Peronosporomycetes</taxon>
        <taxon>Peronosporales</taxon>
        <taxon>Peronosporaceae</taxon>
        <taxon>Phytophthora</taxon>
    </lineage>
</organism>
<proteinExistence type="predicted"/>